<accession>A0A183ED37</accession>
<name>A0A183ED37_9BILA</name>
<dbReference type="WBParaSite" id="GPUH_0001890301-mRNA-1">
    <property type="protein sequence ID" value="GPUH_0001890301-mRNA-1"/>
    <property type="gene ID" value="GPUH_0001890301"/>
</dbReference>
<protein>
    <submittedName>
        <fullName evidence="1">LAM_G_DOMAIN domain-containing protein</fullName>
    </submittedName>
</protein>
<dbReference type="AlphaFoldDB" id="A0A183ED37"/>
<proteinExistence type="predicted"/>
<evidence type="ECO:0000313" key="1">
    <source>
        <dbReference type="WBParaSite" id="GPUH_0001890301-mRNA-1"/>
    </source>
</evidence>
<reference evidence="1" key="1">
    <citation type="submission" date="2016-06" db="UniProtKB">
        <authorList>
            <consortium name="WormBaseParasite"/>
        </authorList>
    </citation>
    <scope>IDENTIFICATION</scope>
</reference>
<organism evidence="1">
    <name type="scientific">Gongylonema pulchrum</name>
    <dbReference type="NCBI Taxonomy" id="637853"/>
    <lineage>
        <taxon>Eukaryota</taxon>
        <taxon>Metazoa</taxon>
        <taxon>Ecdysozoa</taxon>
        <taxon>Nematoda</taxon>
        <taxon>Chromadorea</taxon>
        <taxon>Rhabditida</taxon>
        <taxon>Spirurina</taxon>
        <taxon>Spiruromorpha</taxon>
        <taxon>Spiruroidea</taxon>
        <taxon>Gongylonematidae</taxon>
        <taxon>Gongylonema</taxon>
    </lineage>
</organism>
<sequence length="93" mass="10392">LKGKDLKVNGQRPPTKPFLFDCDSQWDQFNPVFFCFLLFVTMSVEKLLTNSGATGETATSGTLMVADVRSTDGKYHRVALDRTKKLIEFTLTG</sequence>